<comment type="caution">
    <text evidence="2">The sequence shown here is derived from an EMBL/GenBank/DDBJ whole genome shotgun (WGS) entry which is preliminary data.</text>
</comment>
<dbReference type="GO" id="GO:0070072">
    <property type="term" value="P:vacuolar proton-transporting V-type ATPase complex assembly"/>
    <property type="evidence" value="ECO:0007669"/>
    <property type="project" value="InterPro"/>
</dbReference>
<dbReference type="PANTHER" id="PTHR28251">
    <property type="entry name" value="V-TYPE ATPASE ASSEMBLY FACTOR PKR1"/>
    <property type="match status" value="1"/>
</dbReference>
<name>A0A2H9THN1_9FUNG</name>
<dbReference type="AlphaFoldDB" id="A0A2H9THN1"/>
<keyword evidence="1" id="KW-1133">Transmembrane helix</keyword>
<dbReference type="EMBL" id="MTSL01000179">
    <property type="protein sequence ID" value="PJF17273.1"/>
    <property type="molecule type" value="Genomic_DNA"/>
</dbReference>
<dbReference type="PANTHER" id="PTHR28251:SF1">
    <property type="entry name" value="V-TYPE ATPASE ASSEMBLY FACTOR PKR1"/>
    <property type="match status" value="1"/>
</dbReference>
<evidence type="ECO:0000256" key="1">
    <source>
        <dbReference type="SAM" id="Phobius"/>
    </source>
</evidence>
<accession>A0A2H9THN1</accession>
<dbReference type="GO" id="GO:0005789">
    <property type="term" value="C:endoplasmic reticulum membrane"/>
    <property type="evidence" value="ECO:0007669"/>
    <property type="project" value="TreeGrafter"/>
</dbReference>
<dbReference type="Proteomes" id="UP000240830">
    <property type="component" value="Unassembled WGS sequence"/>
</dbReference>
<dbReference type="OrthoDB" id="9626941at2759"/>
<dbReference type="InterPro" id="IPR013945">
    <property type="entry name" value="Pkr1"/>
</dbReference>
<reference evidence="2 3" key="1">
    <citation type="submission" date="2016-10" db="EMBL/GenBank/DDBJ databases">
        <title>The genome of Paramicrosporidium saccamoebae is the missing link in understanding Cryptomycota and Microsporidia evolution.</title>
        <authorList>
            <person name="Quandt C.A."/>
            <person name="Beaudet D."/>
            <person name="Corsaro D."/>
            <person name="Michel R."/>
            <person name="Corradi N."/>
            <person name="James T."/>
        </authorList>
    </citation>
    <scope>NUCLEOTIDE SEQUENCE [LARGE SCALE GENOMIC DNA]</scope>
    <source>
        <strain evidence="2 3">KSL3</strain>
    </source>
</reference>
<feature type="transmembrane region" description="Helical" evidence="1">
    <location>
        <begin position="54"/>
        <end position="74"/>
    </location>
</feature>
<organism evidence="2 3">
    <name type="scientific">Paramicrosporidium saccamoebae</name>
    <dbReference type="NCBI Taxonomy" id="1246581"/>
    <lineage>
        <taxon>Eukaryota</taxon>
        <taxon>Fungi</taxon>
        <taxon>Fungi incertae sedis</taxon>
        <taxon>Cryptomycota</taxon>
        <taxon>Cryptomycota incertae sedis</taxon>
        <taxon>Paramicrosporidium</taxon>
    </lineage>
</organism>
<keyword evidence="1" id="KW-0812">Transmembrane</keyword>
<proteinExistence type="predicted"/>
<feature type="transmembrane region" description="Helical" evidence="1">
    <location>
        <begin position="28"/>
        <end position="48"/>
    </location>
</feature>
<dbReference type="Pfam" id="PF08636">
    <property type="entry name" value="Pkr1"/>
    <property type="match status" value="1"/>
</dbReference>
<protein>
    <submittedName>
        <fullName evidence="2">Uncharacterized protein</fullName>
    </submittedName>
</protein>
<evidence type="ECO:0000313" key="3">
    <source>
        <dbReference type="Proteomes" id="UP000240830"/>
    </source>
</evidence>
<gene>
    <name evidence="2" type="ORF">PSACC_02890</name>
</gene>
<keyword evidence="1" id="KW-0472">Membrane</keyword>
<evidence type="ECO:0000313" key="2">
    <source>
        <dbReference type="EMBL" id="PJF17273.1"/>
    </source>
</evidence>
<sequence length="101" mass="11618">MSVKKQHKRSFFQDILASVWEPGVNNGLLLLMHLSFIILLASLLVMLWVDRTNIHVWILTVISTLLYGTMVWFVSEVAATLKLQQKLKHEPVKSEDTTKVE</sequence>
<keyword evidence="3" id="KW-1185">Reference proteome</keyword>